<dbReference type="EMBL" id="BPLR01007516">
    <property type="protein sequence ID" value="GIY17497.1"/>
    <property type="molecule type" value="Genomic_DNA"/>
</dbReference>
<name>A0AAV4R7Z0_CAEEX</name>
<evidence type="ECO:0000313" key="2">
    <source>
        <dbReference type="Proteomes" id="UP001054945"/>
    </source>
</evidence>
<keyword evidence="2" id="KW-1185">Reference proteome</keyword>
<proteinExistence type="predicted"/>
<comment type="caution">
    <text evidence="1">The sequence shown here is derived from an EMBL/GenBank/DDBJ whole genome shotgun (WGS) entry which is preliminary data.</text>
</comment>
<accession>A0AAV4R7Z0</accession>
<dbReference type="AlphaFoldDB" id="A0AAV4R7Z0"/>
<gene>
    <name evidence="1" type="ORF">CEXT_177111</name>
</gene>
<sequence>MYFAIRPFYERMQMRCYFYYTPRRGAPSLKEEGSLFGIVYFMSGRGGGFRIEFCSENEFFHSPLRNGQDKLIKNRIRKLNEAQSSEKSLGNFIFAYAEKQIHFNLITRSENDALRDSPVLQKNANALLLSHPKDEVFRLLKDRFSESNILCPGGGFRILPSSPEVFSIEFN</sequence>
<evidence type="ECO:0000313" key="1">
    <source>
        <dbReference type="EMBL" id="GIY17497.1"/>
    </source>
</evidence>
<dbReference type="Proteomes" id="UP001054945">
    <property type="component" value="Unassembled WGS sequence"/>
</dbReference>
<organism evidence="1 2">
    <name type="scientific">Caerostris extrusa</name>
    <name type="common">Bark spider</name>
    <name type="synonym">Caerostris bankana</name>
    <dbReference type="NCBI Taxonomy" id="172846"/>
    <lineage>
        <taxon>Eukaryota</taxon>
        <taxon>Metazoa</taxon>
        <taxon>Ecdysozoa</taxon>
        <taxon>Arthropoda</taxon>
        <taxon>Chelicerata</taxon>
        <taxon>Arachnida</taxon>
        <taxon>Araneae</taxon>
        <taxon>Araneomorphae</taxon>
        <taxon>Entelegynae</taxon>
        <taxon>Araneoidea</taxon>
        <taxon>Araneidae</taxon>
        <taxon>Caerostris</taxon>
    </lineage>
</organism>
<reference evidence="1 2" key="1">
    <citation type="submission" date="2021-06" db="EMBL/GenBank/DDBJ databases">
        <title>Caerostris extrusa draft genome.</title>
        <authorList>
            <person name="Kono N."/>
            <person name="Arakawa K."/>
        </authorList>
    </citation>
    <scope>NUCLEOTIDE SEQUENCE [LARGE SCALE GENOMIC DNA]</scope>
</reference>
<protein>
    <submittedName>
        <fullName evidence="1">Uncharacterized protein</fullName>
    </submittedName>
</protein>